<evidence type="ECO:0000313" key="1">
    <source>
        <dbReference type="EMBL" id="KKN68358.1"/>
    </source>
</evidence>
<name>A0A0F9VRI4_9ZZZZ</name>
<protein>
    <submittedName>
        <fullName evidence="1">Uncharacterized protein</fullName>
    </submittedName>
</protein>
<accession>A0A0F9VRI4</accession>
<comment type="caution">
    <text evidence="1">The sequence shown here is derived from an EMBL/GenBank/DDBJ whole genome shotgun (WGS) entry which is preliminary data.</text>
</comment>
<gene>
    <name evidence="1" type="ORF">LCGC14_0452340</name>
</gene>
<reference evidence="1" key="1">
    <citation type="journal article" date="2015" name="Nature">
        <title>Complex archaea that bridge the gap between prokaryotes and eukaryotes.</title>
        <authorList>
            <person name="Spang A."/>
            <person name="Saw J.H."/>
            <person name="Jorgensen S.L."/>
            <person name="Zaremba-Niedzwiedzka K."/>
            <person name="Martijn J."/>
            <person name="Lind A.E."/>
            <person name="van Eijk R."/>
            <person name="Schleper C."/>
            <person name="Guy L."/>
            <person name="Ettema T.J."/>
        </authorList>
    </citation>
    <scope>NUCLEOTIDE SEQUENCE</scope>
</reference>
<sequence length="71" mass="7960">MSKLLFCFHKWNRVKAVCTNVSYSYVVVCLEKCKKCDKIRTTKIGSFQAPNAANIICEAVNKIISDGVSDE</sequence>
<organism evidence="1">
    <name type="scientific">marine sediment metagenome</name>
    <dbReference type="NCBI Taxonomy" id="412755"/>
    <lineage>
        <taxon>unclassified sequences</taxon>
        <taxon>metagenomes</taxon>
        <taxon>ecological metagenomes</taxon>
    </lineage>
</organism>
<proteinExistence type="predicted"/>
<dbReference type="AlphaFoldDB" id="A0A0F9VRI4"/>
<dbReference type="EMBL" id="LAZR01000451">
    <property type="protein sequence ID" value="KKN68358.1"/>
    <property type="molecule type" value="Genomic_DNA"/>
</dbReference>